<keyword evidence="3" id="KW-1185">Reference proteome</keyword>
<dbReference type="InterPro" id="IPR045566">
    <property type="entry name" value="SegE-like_GIY-YIG"/>
</dbReference>
<accession>A0A249PCH4</accession>
<dbReference type="Pfam" id="PF19835">
    <property type="entry name" value="SegE_GIY-YIG"/>
    <property type="match status" value="1"/>
</dbReference>
<dbReference type="AlphaFoldDB" id="A0A249PCH4"/>
<dbReference type="STRING" id="716928.GCA_000261485_00314"/>
<dbReference type="CDD" id="cd10444">
    <property type="entry name" value="GIY-YIG_SegABCDEFG"/>
    <property type="match status" value="1"/>
</dbReference>
<dbReference type="Proteomes" id="UP000217211">
    <property type="component" value="Chromosome"/>
</dbReference>
<name>A0A249PCH4_9HYPH</name>
<organism evidence="2 3">
    <name type="scientific">Sinorhizobium sojae CCBAU 05684</name>
    <dbReference type="NCBI Taxonomy" id="716928"/>
    <lineage>
        <taxon>Bacteria</taxon>
        <taxon>Pseudomonadati</taxon>
        <taxon>Pseudomonadota</taxon>
        <taxon>Alphaproteobacteria</taxon>
        <taxon>Hyphomicrobiales</taxon>
        <taxon>Rhizobiaceae</taxon>
        <taxon>Sinorhizobium/Ensifer group</taxon>
        <taxon>Sinorhizobium</taxon>
    </lineage>
</organism>
<evidence type="ECO:0000259" key="1">
    <source>
        <dbReference type="Pfam" id="PF19835"/>
    </source>
</evidence>
<reference evidence="2 3" key="1">
    <citation type="submission" date="2017-08" db="EMBL/GenBank/DDBJ databases">
        <title>Multipartite genome sequences of Sinorhizobium species nodulating soybeans.</title>
        <authorList>
            <person name="Tian C.F."/>
        </authorList>
    </citation>
    <scope>NUCLEOTIDE SEQUENCE [LARGE SCALE GENOMIC DNA]</scope>
    <source>
        <strain evidence="2 3">CCBAU 05684</strain>
    </source>
</reference>
<dbReference type="RefSeq" id="WP_034851045.1">
    <property type="nucleotide sequence ID" value="NZ_AJQT01000008.1"/>
</dbReference>
<protein>
    <submittedName>
        <fullName evidence="2">Phage protein</fullName>
    </submittedName>
</protein>
<feature type="domain" description="Putative endonuclease SegE-like GIY-YIG" evidence="1">
    <location>
        <begin position="4"/>
        <end position="122"/>
    </location>
</feature>
<evidence type="ECO:0000313" key="2">
    <source>
        <dbReference type="EMBL" id="ASY63621.1"/>
    </source>
</evidence>
<proteinExistence type="predicted"/>
<dbReference type="OrthoDB" id="8421204at2"/>
<dbReference type="Gene3D" id="3.40.1440.10">
    <property type="entry name" value="GIY-YIG endonuclease"/>
    <property type="match status" value="1"/>
</dbReference>
<gene>
    <name evidence="2" type="ORF">SJ05684_c21800</name>
</gene>
<evidence type="ECO:0000313" key="3">
    <source>
        <dbReference type="Proteomes" id="UP000217211"/>
    </source>
</evidence>
<dbReference type="KEGG" id="esj:SJ05684_c21800"/>
<dbReference type="EMBL" id="CP023067">
    <property type="protein sequence ID" value="ASY63621.1"/>
    <property type="molecule type" value="Genomic_DNA"/>
</dbReference>
<sequence>MTGWIFDGKPFDPELIGNHYGFVYCIRDRETGKRYIGKKCFRNTKTLKPLKGKTRKRKQVTDSNWREYFGSNETLKALVEKHGSERFERTILRLCKTASEASYFEAKLQFEYDVLLSDDYHNDLIMVRLNRSHLKSLKTPDRKKPL</sequence>
<dbReference type="InterPro" id="IPR035901">
    <property type="entry name" value="GIY-YIG_endonuc_sf"/>
</dbReference>